<keyword evidence="10 11" id="KW-0624">Polysaccharide degradation</keyword>
<dbReference type="AlphaFoldDB" id="A0A941FIG8"/>
<dbReference type="EMBL" id="JAGTPW010000003">
    <property type="protein sequence ID" value="MBR8644006.1"/>
    <property type="molecule type" value="Genomic_DNA"/>
</dbReference>
<evidence type="ECO:0000256" key="11">
    <source>
        <dbReference type="RuleBase" id="RU000509"/>
    </source>
</evidence>
<evidence type="ECO:0000256" key="5">
    <source>
        <dbReference type="ARBA" id="ARBA00022723"/>
    </source>
</evidence>
<dbReference type="InterPro" id="IPR017853">
    <property type="entry name" value="GH"/>
</dbReference>
<keyword evidence="5" id="KW-0479">Metal-binding</keyword>
<keyword evidence="8 11" id="KW-0119">Carbohydrate metabolism</keyword>
<dbReference type="SUPFAM" id="SSF51445">
    <property type="entry name" value="(Trans)glycosidases"/>
    <property type="match status" value="1"/>
</dbReference>
<keyword evidence="7 11" id="KW-0378">Hydrolase</keyword>
<keyword evidence="9 11" id="KW-0326">Glycosidase</keyword>
<organism evidence="12 13">
    <name type="scientific">Peribacillus frigoritolerans</name>
    <dbReference type="NCBI Taxonomy" id="450367"/>
    <lineage>
        <taxon>Bacteria</taxon>
        <taxon>Bacillati</taxon>
        <taxon>Bacillota</taxon>
        <taxon>Bacilli</taxon>
        <taxon>Bacillales</taxon>
        <taxon>Bacillaceae</taxon>
        <taxon>Peribacillus</taxon>
    </lineage>
</organism>
<dbReference type="Pfam" id="PF01373">
    <property type="entry name" value="Glyco_hydro_14"/>
    <property type="match status" value="1"/>
</dbReference>
<dbReference type="Gene3D" id="3.20.20.80">
    <property type="entry name" value="Glycosidases"/>
    <property type="match status" value="1"/>
</dbReference>
<protein>
    <recommendedName>
        <fullName evidence="4 11">Beta-amylase</fullName>
        <ecNumber evidence="4 11">3.2.1.2</ecNumber>
    </recommendedName>
</protein>
<dbReference type="GO" id="GO:0000272">
    <property type="term" value="P:polysaccharide catabolic process"/>
    <property type="evidence" value="ECO:0007669"/>
    <property type="project" value="UniProtKB-KW"/>
</dbReference>
<evidence type="ECO:0000313" key="13">
    <source>
        <dbReference type="Proteomes" id="UP000680045"/>
    </source>
</evidence>
<dbReference type="PROSITE" id="PS00679">
    <property type="entry name" value="BETA_AMYLASE_2"/>
    <property type="match status" value="1"/>
</dbReference>
<evidence type="ECO:0000313" key="12">
    <source>
        <dbReference type="EMBL" id="MBR8644006.1"/>
    </source>
</evidence>
<comment type="cofactor">
    <cofactor evidence="2">
        <name>Ca(2+)</name>
        <dbReference type="ChEBI" id="CHEBI:29108"/>
    </cofactor>
</comment>
<dbReference type="PANTHER" id="PTHR31352">
    <property type="entry name" value="BETA-AMYLASE 1, CHLOROPLASTIC"/>
    <property type="match status" value="1"/>
</dbReference>
<comment type="similarity">
    <text evidence="3 11">Belongs to the glycosyl hydrolase 14 family.</text>
</comment>
<evidence type="ECO:0000256" key="8">
    <source>
        <dbReference type="ARBA" id="ARBA00023277"/>
    </source>
</evidence>
<dbReference type="GO" id="GO:0016161">
    <property type="term" value="F:beta-amylase activity"/>
    <property type="evidence" value="ECO:0007669"/>
    <property type="project" value="UniProtKB-EC"/>
</dbReference>
<name>A0A941FIG8_9BACI</name>
<dbReference type="InterPro" id="IPR000125">
    <property type="entry name" value="Glyco_hydro_14A_bac"/>
</dbReference>
<evidence type="ECO:0000256" key="4">
    <source>
        <dbReference type="ARBA" id="ARBA00012594"/>
    </source>
</evidence>
<reference evidence="12" key="1">
    <citation type="submission" date="2021-04" db="EMBL/GenBank/DDBJ databases">
        <title>Whole genome sequencing of Enterococci isolates from hospitalized patients.</title>
        <authorList>
            <person name="Ogoti B.M."/>
            <person name="Onyambu F.G."/>
        </authorList>
    </citation>
    <scope>NUCLEOTIDE SEQUENCE</scope>
    <source>
        <strain evidence="12">242</strain>
    </source>
</reference>
<evidence type="ECO:0000256" key="1">
    <source>
        <dbReference type="ARBA" id="ARBA00000546"/>
    </source>
</evidence>
<evidence type="ECO:0000256" key="6">
    <source>
        <dbReference type="ARBA" id="ARBA00022729"/>
    </source>
</evidence>
<dbReference type="PRINTS" id="PR00841">
    <property type="entry name" value="GLHYDLASE14A"/>
</dbReference>
<evidence type="ECO:0000256" key="9">
    <source>
        <dbReference type="ARBA" id="ARBA00023295"/>
    </source>
</evidence>
<dbReference type="InterPro" id="IPR018238">
    <property type="entry name" value="Glyco_hydro_14_CS"/>
</dbReference>
<dbReference type="Proteomes" id="UP000680045">
    <property type="component" value="Unassembled WGS sequence"/>
</dbReference>
<dbReference type="PANTHER" id="PTHR31352:SF1">
    <property type="entry name" value="BETA-AMYLASE 3, CHLOROPLASTIC"/>
    <property type="match status" value="1"/>
</dbReference>
<gene>
    <name evidence="12" type="ORF">KEH51_02440</name>
</gene>
<dbReference type="EC" id="3.2.1.2" evidence="4 11"/>
<dbReference type="GO" id="GO:0046872">
    <property type="term" value="F:metal ion binding"/>
    <property type="evidence" value="ECO:0007669"/>
    <property type="project" value="UniProtKB-KW"/>
</dbReference>
<comment type="catalytic activity">
    <reaction evidence="1 11">
        <text>Hydrolysis of (1-&gt;4)-alpha-D-glucosidic linkages in polysaccharides so as to remove successive maltose units from the non-reducing ends of the chains.</text>
        <dbReference type="EC" id="3.2.1.2"/>
    </reaction>
</comment>
<evidence type="ECO:0000256" key="3">
    <source>
        <dbReference type="ARBA" id="ARBA00005652"/>
    </source>
</evidence>
<evidence type="ECO:0000256" key="2">
    <source>
        <dbReference type="ARBA" id="ARBA00001913"/>
    </source>
</evidence>
<accession>A0A941FIG8</accession>
<evidence type="ECO:0000256" key="10">
    <source>
        <dbReference type="ARBA" id="ARBA00023326"/>
    </source>
</evidence>
<evidence type="ECO:0000256" key="7">
    <source>
        <dbReference type="ARBA" id="ARBA00022801"/>
    </source>
</evidence>
<comment type="caution">
    <text evidence="12">The sequence shown here is derived from an EMBL/GenBank/DDBJ whole genome shotgun (WGS) entry which is preliminary data.</text>
</comment>
<dbReference type="InterPro" id="IPR001554">
    <property type="entry name" value="Glyco_hydro_14"/>
</dbReference>
<sequence>MYKSFAENFADKKDLIAKIYLSAGPAGELRYPSYQNADGWDYPERGQLQVYTEGAKRDFRLAMREKYSTIKKLNAAWGKTYKNWNEIQPPGNGDEFFTKEEQSTLNLDTILCSGIKGHSKSILQKFRSLPINILMKSLACQLELKSQESIGK</sequence>
<keyword evidence="6" id="KW-0732">Signal</keyword>
<proteinExistence type="inferred from homology"/>